<proteinExistence type="predicted"/>
<evidence type="ECO:0000313" key="1">
    <source>
        <dbReference type="EMBL" id="CAK9207885.1"/>
    </source>
</evidence>
<name>A0ABP0TY30_9BRYO</name>
<gene>
    <name evidence="1" type="ORF">CSSPTR1EN2_LOCUS9030</name>
</gene>
<sequence>MAVSLGAAATIEDLERAHSLGKIDRSRREERIVVGKGGGGRELESGCFVRCLLTGIHVASSSLSRSLAIAY</sequence>
<evidence type="ECO:0000313" key="2">
    <source>
        <dbReference type="Proteomes" id="UP001497512"/>
    </source>
</evidence>
<reference evidence="1" key="1">
    <citation type="submission" date="2024-02" db="EMBL/GenBank/DDBJ databases">
        <authorList>
            <consortium name="ELIXIR-Norway"/>
            <consortium name="Elixir Norway"/>
        </authorList>
    </citation>
    <scope>NUCLEOTIDE SEQUENCE</scope>
</reference>
<dbReference type="EMBL" id="OZ019908">
    <property type="protein sequence ID" value="CAK9207885.1"/>
    <property type="molecule type" value="Genomic_DNA"/>
</dbReference>
<dbReference type="Proteomes" id="UP001497512">
    <property type="component" value="Chromosome 16"/>
</dbReference>
<accession>A0ABP0TY30</accession>
<protein>
    <submittedName>
        <fullName evidence="1">Uncharacterized protein</fullName>
    </submittedName>
</protein>
<organism evidence="1 2">
    <name type="scientific">Sphagnum troendelagicum</name>
    <dbReference type="NCBI Taxonomy" id="128251"/>
    <lineage>
        <taxon>Eukaryota</taxon>
        <taxon>Viridiplantae</taxon>
        <taxon>Streptophyta</taxon>
        <taxon>Embryophyta</taxon>
        <taxon>Bryophyta</taxon>
        <taxon>Sphagnophytina</taxon>
        <taxon>Sphagnopsida</taxon>
        <taxon>Sphagnales</taxon>
        <taxon>Sphagnaceae</taxon>
        <taxon>Sphagnum</taxon>
    </lineage>
</organism>
<keyword evidence="2" id="KW-1185">Reference proteome</keyword>